<proteinExistence type="predicted"/>
<organism evidence="1 2">
    <name type="scientific">Allacma fusca</name>
    <dbReference type="NCBI Taxonomy" id="39272"/>
    <lineage>
        <taxon>Eukaryota</taxon>
        <taxon>Metazoa</taxon>
        <taxon>Ecdysozoa</taxon>
        <taxon>Arthropoda</taxon>
        <taxon>Hexapoda</taxon>
        <taxon>Collembola</taxon>
        <taxon>Symphypleona</taxon>
        <taxon>Sminthuridae</taxon>
        <taxon>Allacma</taxon>
    </lineage>
</organism>
<evidence type="ECO:0000313" key="1">
    <source>
        <dbReference type="EMBL" id="CAG7816717.1"/>
    </source>
</evidence>
<reference evidence="1" key="1">
    <citation type="submission" date="2021-06" db="EMBL/GenBank/DDBJ databases">
        <authorList>
            <person name="Hodson N. C."/>
            <person name="Mongue J. A."/>
            <person name="Jaron S. K."/>
        </authorList>
    </citation>
    <scope>NUCLEOTIDE SEQUENCE</scope>
</reference>
<keyword evidence="2" id="KW-1185">Reference proteome</keyword>
<evidence type="ECO:0000313" key="2">
    <source>
        <dbReference type="Proteomes" id="UP000708208"/>
    </source>
</evidence>
<sequence>MCLTYEAQGTDSFLNSYGNCWFTRKQITSRERQISMRNLVGKEVYMEVFGMETRKSPPTPELTSPL</sequence>
<dbReference type="EMBL" id="CAJVCH010376625">
    <property type="protein sequence ID" value="CAG7816717.1"/>
    <property type="molecule type" value="Genomic_DNA"/>
</dbReference>
<dbReference type="AlphaFoldDB" id="A0A8J2PBK4"/>
<gene>
    <name evidence="1" type="ORF">AFUS01_LOCUS27321</name>
</gene>
<protein>
    <submittedName>
        <fullName evidence="1">Uncharacterized protein</fullName>
    </submittedName>
</protein>
<accession>A0A8J2PBK4</accession>
<comment type="caution">
    <text evidence="1">The sequence shown here is derived from an EMBL/GenBank/DDBJ whole genome shotgun (WGS) entry which is preliminary data.</text>
</comment>
<name>A0A8J2PBK4_9HEXA</name>
<dbReference type="Proteomes" id="UP000708208">
    <property type="component" value="Unassembled WGS sequence"/>
</dbReference>